<dbReference type="RefSeq" id="WP_039405752.1">
    <property type="nucleotide sequence ID" value="NZ_CP094242.1"/>
</dbReference>
<protein>
    <submittedName>
        <fullName evidence="1">Uncharacterized protein</fullName>
    </submittedName>
</protein>
<name>A0ABY3YF53_9NEIS</name>
<proteinExistence type="predicted"/>
<reference evidence="1 2" key="1">
    <citation type="submission" date="2022-03" db="EMBL/GenBank/DDBJ databases">
        <title>Genome sequencing of Morococcus cerebrosus.</title>
        <authorList>
            <person name="Baek M.-G."/>
            <person name="Yi H."/>
        </authorList>
    </citation>
    <scope>NUCLEOTIDE SEQUENCE [LARGE SCALE GENOMIC DNA]</scope>
    <source>
        <strain evidence="1 2">CIP 81.93</strain>
    </source>
</reference>
<gene>
    <name evidence="1" type="ORF">MON37_00875</name>
</gene>
<organism evidence="1 2">
    <name type="scientific">Morococcus cerebrosus</name>
    <dbReference type="NCBI Taxonomy" id="1056807"/>
    <lineage>
        <taxon>Bacteria</taxon>
        <taxon>Pseudomonadati</taxon>
        <taxon>Pseudomonadota</taxon>
        <taxon>Betaproteobacteria</taxon>
        <taxon>Neisseriales</taxon>
        <taxon>Neisseriaceae</taxon>
        <taxon>Morococcus</taxon>
    </lineage>
</organism>
<dbReference type="Proteomes" id="UP000829504">
    <property type="component" value="Chromosome"/>
</dbReference>
<evidence type="ECO:0000313" key="2">
    <source>
        <dbReference type="Proteomes" id="UP000829504"/>
    </source>
</evidence>
<evidence type="ECO:0000313" key="1">
    <source>
        <dbReference type="EMBL" id="UNV87535.1"/>
    </source>
</evidence>
<dbReference type="EMBL" id="CP094242">
    <property type="protein sequence ID" value="UNV87535.1"/>
    <property type="molecule type" value="Genomic_DNA"/>
</dbReference>
<accession>A0ABY3YF53</accession>
<keyword evidence="2" id="KW-1185">Reference proteome</keyword>
<sequence>MVFCHALATEISTPEQQNIPKELSVFVGHDDLWAYVYHDLDGDGDTDALLITKPEKIKSLTAKNNLVLSILEKNKNGRLIKVAENNKIFLYSKSPKHLFSSEDFFKFQKNQFSIYQEIHVGTSQ</sequence>